<dbReference type="AlphaFoldDB" id="A0A135L5M4"/>
<organism evidence="1 2">
    <name type="scientific">Tepidibacillus decaturensis</name>
    <dbReference type="NCBI Taxonomy" id="1413211"/>
    <lineage>
        <taxon>Bacteria</taxon>
        <taxon>Bacillati</taxon>
        <taxon>Bacillota</taxon>
        <taxon>Bacilli</taxon>
        <taxon>Bacillales</taxon>
        <taxon>Bacillaceae</taxon>
        <taxon>Tepidibacillus</taxon>
    </lineage>
</organism>
<accession>A0A135L5M4</accession>
<evidence type="ECO:0000313" key="2">
    <source>
        <dbReference type="Proteomes" id="UP000070352"/>
    </source>
</evidence>
<proteinExistence type="predicted"/>
<protein>
    <submittedName>
        <fullName evidence="1">Uncharacterized protein</fullName>
    </submittedName>
</protein>
<comment type="caution">
    <text evidence="1">The sequence shown here is derived from an EMBL/GenBank/DDBJ whole genome shotgun (WGS) entry which is preliminary data.</text>
</comment>
<evidence type="ECO:0000313" key="1">
    <source>
        <dbReference type="EMBL" id="KXG44261.1"/>
    </source>
</evidence>
<dbReference type="Gene3D" id="2.60.40.3860">
    <property type="match status" value="1"/>
</dbReference>
<dbReference type="OrthoDB" id="2934979at2"/>
<dbReference type="Proteomes" id="UP000070352">
    <property type="component" value="Unassembled WGS sequence"/>
</dbReference>
<reference evidence="1 2" key="1">
    <citation type="submission" date="2016-02" db="EMBL/GenBank/DDBJ databases">
        <title>Draft Genome for Tepidibacillus decaturensis nov. sp. Strain Z9, an Anaerobic, Moderately Thermophilic and Heterotrophic Bacterium from Deep Subsurface of the Illinois Basin, USA.</title>
        <authorList>
            <person name="Dong Y."/>
            <person name="Chang J.Y."/>
            <person name="Sanford R."/>
            <person name="Fouke B.W."/>
        </authorList>
    </citation>
    <scope>NUCLEOTIDE SEQUENCE [LARGE SCALE GENOMIC DNA]</scope>
    <source>
        <strain evidence="1 2">Z9</strain>
    </source>
</reference>
<name>A0A135L5M4_9BACI</name>
<dbReference type="EMBL" id="LSKU01000001">
    <property type="protein sequence ID" value="KXG44261.1"/>
    <property type="molecule type" value="Genomic_DNA"/>
</dbReference>
<sequence>MGEIVRAFDEWYLVIPPGVVGSDTLSIIRKYETSTLPAEARYTLDMVAPVSTKLWIYGRVKDGQFTSVGN</sequence>
<gene>
    <name evidence="1" type="ORF">U473_09780</name>
</gene>
<keyword evidence="2" id="KW-1185">Reference proteome</keyword>